<protein>
    <submittedName>
        <fullName evidence="3">Nucleoside-diphosphate-sugar epimerase</fullName>
    </submittedName>
</protein>
<dbReference type="RefSeq" id="WP_184884212.1">
    <property type="nucleotide sequence ID" value="NZ_BOOV01000001.1"/>
</dbReference>
<dbReference type="InterPro" id="IPR001509">
    <property type="entry name" value="Epimerase_deHydtase"/>
</dbReference>
<reference evidence="3 4" key="1">
    <citation type="submission" date="2020-08" db="EMBL/GenBank/DDBJ databases">
        <title>Sequencing the genomes of 1000 actinobacteria strains.</title>
        <authorList>
            <person name="Klenk H.-P."/>
        </authorList>
    </citation>
    <scope>NUCLEOTIDE SEQUENCE [LARGE SCALE GENOMIC DNA]</scope>
    <source>
        <strain evidence="3 4">DSM 45784</strain>
    </source>
</reference>
<dbReference type="Gene3D" id="3.40.50.720">
    <property type="entry name" value="NAD(P)-binding Rossmann-like Domain"/>
    <property type="match status" value="1"/>
</dbReference>
<dbReference type="PANTHER" id="PTHR43245:SF13">
    <property type="entry name" value="UDP-D-APIOSE_UDP-D-XYLOSE SYNTHASE 2"/>
    <property type="match status" value="1"/>
</dbReference>
<dbReference type="PANTHER" id="PTHR43245">
    <property type="entry name" value="BIFUNCTIONAL POLYMYXIN RESISTANCE PROTEIN ARNA"/>
    <property type="match status" value="1"/>
</dbReference>
<dbReference type="InterPro" id="IPR036291">
    <property type="entry name" value="NAD(P)-bd_dom_sf"/>
</dbReference>
<evidence type="ECO:0000313" key="3">
    <source>
        <dbReference type="EMBL" id="MBB4703657.1"/>
    </source>
</evidence>
<sequence length="331" mass="35246">MSILVLGGTRFVGRAIIERALARGDEVTMLNRGVTGTAPAGVETITADRTDPAALRGALGRREWDAVLDTWSGAPRVVRDACGLLAGRAGHYGYVSSRSVYRWPMPIGAGEDAPVVDADPGDEDDQDYAAAKRGGELAVLAAFGDRALLARAGLVLGPYEDIGRLPWWLRRLERGGRVLAPGRPGRPLQYVDARDLAAWMLDGAARGLGGAFNIVGPPGIATMGGLLEAARRVTGSDAELVWTPAEVIERAGLAPWVELPIWLPEDAEYGGMHDCDVSAALAAGLACRSVEDTVTDTWNWLRSEGEPSARPDRPRHGLSPDKEEKVLAMLA</sequence>
<accession>A0A7W7GBM6</accession>
<dbReference type="AlphaFoldDB" id="A0A7W7GBM6"/>
<evidence type="ECO:0000259" key="2">
    <source>
        <dbReference type="Pfam" id="PF01370"/>
    </source>
</evidence>
<feature type="domain" description="NAD-dependent epimerase/dehydratase" evidence="2">
    <location>
        <begin position="3"/>
        <end position="69"/>
    </location>
</feature>
<dbReference type="Pfam" id="PF01370">
    <property type="entry name" value="Epimerase"/>
    <property type="match status" value="1"/>
</dbReference>
<name>A0A7W7GBM6_9ACTN</name>
<organism evidence="3 4">
    <name type="scientific">Sphaerisporangium siamense</name>
    <dbReference type="NCBI Taxonomy" id="795645"/>
    <lineage>
        <taxon>Bacteria</taxon>
        <taxon>Bacillati</taxon>
        <taxon>Actinomycetota</taxon>
        <taxon>Actinomycetes</taxon>
        <taxon>Streptosporangiales</taxon>
        <taxon>Streptosporangiaceae</taxon>
        <taxon>Sphaerisporangium</taxon>
    </lineage>
</organism>
<dbReference type="Proteomes" id="UP000542210">
    <property type="component" value="Unassembled WGS sequence"/>
</dbReference>
<evidence type="ECO:0000256" key="1">
    <source>
        <dbReference type="SAM" id="MobiDB-lite"/>
    </source>
</evidence>
<proteinExistence type="predicted"/>
<dbReference type="InterPro" id="IPR050177">
    <property type="entry name" value="Lipid_A_modif_metabolic_enz"/>
</dbReference>
<feature type="region of interest" description="Disordered" evidence="1">
    <location>
        <begin position="303"/>
        <end position="324"/>
    </location>
</feature>
<evidence type="ECO:0000313" key="4">
    <source>
        <dbReference type="Proteomes" id="UP000542210"/>
    </source>
</evidence>
<dbReference type="EMBL" id="JACHND010000001">
    <property type="protein sequence ID" value="MBB4703657.1"/>
    <property type="molecule type" value="Genomic_DNA"/>
</dbReference>
<keyword evidence="4" id="KW-1185">Reference proteome</keyword>
<comment type="caution">
    <text evidence="3">The sequence shown here is derived from an EMBL/GenBank/DDBJ whole genome shotgun (WGS) entry which is preliminary data.</text>
</comment>
<gene>
    <name evidence="3" type="ORF">BJ982_005201</name>
</gene>
<dbReference type="SUPFAM" id="SSF51735">
    <property type="entry name" value="NAD(P)-binding Rossmann-fold domains"/>
    <property type="match status" value="1"/>
</dbReference>